<proteinExistence type="predicted"/>
<comment type="caution">
    <text evidence="1">The sequence shown here is derived from an EMBL/GenBank/DDBJ whole genome shotgun (WGS) entry which is preliminary data.</text>
</comment>
<dbReference type="EMBL" id="JAYKXN010000004">
    <property type="protein sequence ID" value="KAK7293339.1"/>
    <property type="molecule type" value="Genomic_DNA"/>
</dbReference>
<accession>A0AAN9J7X5</accession>
<dbReference type="GO" id="GO:0005783">
    <property type="term" value="C:endoplasmic reticulum"/>
    <property type="evidence" value="ECO:0007669"/>
    <property type="project" value="TreeGrafter"/>
</dbReference>
<dbReference type="SUPFAM" id="SSF56801">
    <property type="entry name" value="Acetyl-CoA synthetase-like"/>
    <property type="match status" value="1"/>
</dbReference>
<dbReference type="GO" id="GO:0004467">
    <property type="term" value="F:long-chain fatty acid-CoA ligase activity"/>
    <property type="evidence" value="ECO:0007669"/>
    <property type="project" value="TreeGrafter"/>
</dbReference>
<gene>
    <name evidence="1" type="ORF">RJT34_16202</name>
</gene>
<evidence type="ECO:0000313" key="2">
    <source>
        <dbReference type="Proteomes" id="UP001359559"/>
    </source>
</evidence>
<dbReference type="GO" id="GO:0016020">
    <property type="term" value="C:membrane"/>
    <property type="evidence" value="ECO:0007669"/>
    <property type="project" value="TreeGrafter"/>
</dbReference>
<dbReference type="GO" id="GO:0010025">
    <property type="term" value="P:wax biosynthetic process"/>
    <property type="evidence" value="ECO:0007669"/>
    <property type="project" value="TreeGrafter"/>
</dbReference>
<sequence>MAHETSTPPNSATTIPDPYHNQLFIELFQLYNEMQLEEVPEMDYNPLGSTLCGEICVRGKSVFAGDIGEMFPNGVVRIIDRKKNLVKLSQGEHIALEHLENVYGVTPIVEDIWVYGNSFKSMLVAVVVPNEEATNKTNMGDQDDFVISETGERFPSPPPPPPAVVSNLFNLSPQSRSQRRKNRSEVWDHFTKEPGAHKKARYNHCTILMNFEDVVSCQDSDLVLVDDD</sequence>
<organism evidence="1 2">
    <name type="scientific">Clitoria ternatea</name>
    <name type="common">Butterfly pea</name>
    <dbReference type="NCBI Taxonomy" id="43366"/>
    <lineage>
        <taxon>Eukaryota</taxon>
        <taxon>Viridiplantae</taxon>
        <taxon>Streptophyta</taxon>
        <taxon>Embryophyta</taxon>
        <taxon>Tracheophyta</taxon>
        <taxon>Spermatophyta</taxon>
        <taxon>Magnoliopsida</taxon>
        <taxon>eudicotyledons</taxon>
        <taxon>Gunneridae</taxon>
        <taxon>Pentapetalae</taxon>
        <taxon>rosids</taxon>
        <taxon>fabids</taxon>
        <taxon>Fabales</taxon>
        <taxon>Fabaceae</taxon>
        <taxon>Papilionoideae</taxon>
        <taxon>50 kb inversion clade</taxon>
        <taxon>NPAAA clade</taxon>
        <taxon>indigoferoid/millettioid clade</taxon>
        <taxon>Phaseoleae</taxon>
        <taxon>Clitoria</taxon>
    </lineage>
</organism>
<evidence type="ECO:0000313" key="1">
    <source>
        <dbReference type="EMBL" id="KAK7293339.1"/>
    </source>
</evidence>
<reference evidence="1 2" key="1">
    <citation type="submission" date="2024-01" db="EMBL/GenBank/DDBJ databases">
        <title>The genomes of 5 underutilized Papilionoideae crops provide insights into root nodulation and disease resistance.</title>
        <authorList>
            <person name="Yuan L."/>
        </authorList>
    </citation>
    <scope>NUCLEOTIDE SEQUENCE [LARGE SCALE GENOMIC DNA]</scope>
    <source>
        <strain evidence="1">LY-2023</strain>
        <tissue evidence="1">Leaf</tissue>
    </source>
</reference>
<dbReference type="PANTHER" id="PTHR43272:SF6">
    <property type="entry name" value="LONG CHAIN ACYL-COA SYNTHETASE 1"/>
    <property type="match status" value="1"/>
</dbReference>
<dbReference type="GO" id="GO:0010143">
    <property type="term" value="P:cutin biosynthetic process"/>
    <property type="evidence" value="ECO:0007669"/>
    <property type="project" value="TreeGrafter"/>
</dbReference>
<dbReference type="Proteomes" id="UP001359559">
    <property type="component" value="Unassembled WGS sequence"/>
</dbReference>
<dbReference type="PANTHER" id="PTHR43272">
    <property type="entry name" value="LONG-CHAIN-FATTY-ACID--COA LIGASE"/>
    <property type="match status" value="1"/>
</dbReference>
<keyword evidence="2" id="KW-1185">Reference proteome</keyword>
<name>A0AAN9J7X5_CLITE</name>
<protein>
    <submittedName>
        <fullName evidence="1">Uncharacterized protein</fullName>
    </submittedName>
</protein>
<dbReference type="AlphaFoldDB" id="A0AAN9J7X5"/>